<dbReference type="Gene3D" id="3.40.50.300">
    <property type="entry name" value="P-loop containing nucleotide triphosphate hydrolases"/>
    <property type="match status" value="1"/>
</dbReference>
<dbReference type="EMBL" id="JBHTIR010004169">
    <property type="protein sequence ID" value="MFD0856561.1"/>
    <property type="molecule type" value="Genomic_DNA"/>
</dbReference>
<accession>A0ABW3CSV8</accession>
<dbReference type="Pfam" id="PF13469">
    <property type="entry name" value="Sulfotransfer_3"/>
    <property type="match status" value="1"/>
</dbReference>
<dbReference type="InterPro" id="IPR027417">
    <property type="entry name" value="P-loop_NTPase"/>
</dbReference>
<reference evidence="2" key="1">
    <citation type="journal article" date="2019" name="Int. J. Syst. Evol. Microbiol.">
        <title>The Global Catalogue of Microorganisms (GCM) 10K type strain sequencing project: providing services to taxonomists for standard genome sequencing and annotation.</title>
        <authorList>
            <consortium name="The Broad Institute Genomics Platform"/>
            <consortium name="The Broad Institute Genome Sequencing Center for Infectious Disease"/>
            <person name="Wu L."/>
            <person name="Ma J."/>
        </authorList>
    </citation>
    <scope>NUCLEOTIDE SEQUENCE [LARGE SCALE GENOMIC DNA]</scope>
    <source>
        <strain evidence="2">JCM 31696</strain>
    </source>
</reference>
<gene>
    <name evidence="1" type="ORF">ACFQ07_30295</name>
</gene>
<proteinExistence type="predicted"/>
<sequence>MQQPVAETASTNADGEYPMGASADPVFVLCAARSGSTLLRFLLDAHPDLACPPETNVPALVGQLATVWSLIEGAPLSQNRG</sequence>
<organism evidence="1 2">
    <name type="scientific">Actinomadura adrarensis</name>
    <dbReference type="NCBI Taxonomy" id="1819600"/>
    <lineage>
        <taxon>Bacteria</taxon>
        <taxon>Bacillati</taxon>
        <taxon>Actinomycetota</taxon>
        <taxon>Actinomycetes</taxon>
        <taxon>Streptosporangiales</taxon>
        <taxon>Thermomonosporaceae</taxon>
        <taxon>Actinomadura</taxon>
    </lineage>
</organism>
<comment type="caution">
    <text evidence="1">The sequence shown here is derived from an EMBL/GenBank/DDBJ whole genome shotgun (WGS) entry which is preliminary data.</text>
</comment>
<name>A0ABW3CSV8_9ACTN</name>
<dbReference type="SUPFAM" id="SSF52540">
    <property type="entry name" value="P-loop containing nucleoside triphosphate hydrolases"/>
    <property type="match status" value="1"/>
</dbReference>
<feature type="non-terminal residue" evidence="1">
    <location>
        <position position="81"/>
    </location>
</feature>
<protein>
    <submittedName>
        <fullName evidence="1">Sulfotransferase</fullName>
    </submittedName>
</protein>
<evidence type="ECO:0000313" key="1">
    <source>
        <dbReference type="EMBL" id="MFD0856561.1"/>
    </source>
</evidence>
<keyword evidence="2" id="KW-1185">Reference proteome</keyword>
<dbReference type="Proteomes" id="UP001597083">
    <property type="component" value="Unassembled WGS sequence"/>
</dbReference>
<evidence type="ECO:0000313" key="2">
    <source>
        <dbReference type="Proteomes" id="UP001597083"/>
    </source>
</evidence>